<reference evidence="1" key="1">
    <citation type="journal article" date="2020" name="New Phytol.">
        <title>Comparative genomics reveals dynamic genome evolution in host specialist ectomycorrhizal fungi.</title>
        <authorList>
            <person name="Lofgren L.A."/>
            <person name="Nguyen N.H."/>
            <person name="Vilgalys R."/>
            <person name="Ruytinx J."/>
            <person name="Liao H.L."/>
            <person name="Branco S."/>
            <person name="Kuo A."/>
            <person name="LaButti K."/>
            <person name="Lipzen A."/>
            <person name="Andreopoulos W."/>
            <person name="Pangilinan J."/>
            <person name="Riley R."/>
            <person name="Hundley H."/>
            <person name="Na H."/>
            <person name="Barry K."/>
            <person name="Grigoriev I.V."/>
            <person name="Stajich J.E."/>
            <person name="Kennedy P.G."/>
        </authorList>
    </citation>
    <scope>NUCLEOTIDE SEQUENCE</scope>
    <source>
        <strain evidence="1">DOB743</strain>
    </source>
</reference>
<evidence type="ECO:0000313" key="2">
    <source>
        <dbReference type="Proteomes" id="UP000714275"/>
    </source>
</evidence>
<sequence length="226" mass="25687">MPDQFLHPSQLWTTDKTDNTFRLYLKHHIHNEPGNVCDIASPAFTLSHLHRIPKLALLANWVVHAEMRRRTQLHMHAAQTHNSNLLQVRMKRLFMWAILWLYEEGSIVLYDKPLIFISLSPSAPNLPLTNLANSPASCNTQQHVMSDDEAYLSDPPPLEEDEAYVPVTATLLSQPVQEIMSARGIRGKSARVRAEDVLSDLKQLDHCWLCIDLQTVDEAIDTIVIA</sequence>
<protein>
    <submittedName>
        <fullName evidence="1">Uncharacterized protein</fullName>
    </submittedName>
</protein>
<keyword evidence="2" id="KW-1185">Reference proteome</keyword>
<dbReference type="AlphaFoldDB" id="A0A9P6ZVK9"/>
<dbReference type="Proteomes" id="UP000714275">
    <property type="component" value="Unassembled WGS sequence"/>
</dbReference>
<organism evidence="1 2">
    <name type="scientific">Suillus placidus</name>
    <dbReference type="NCBI Taxonomy" id="48579"/>
    <lineage>
        <taxon>Eukaryota</taxon>
        <taxon>Fungi</taxon>
        <taxon>Dikarya</taxon>
        <taxon>Basidiomycota</taxon>
        <taxon>Agaricomycotina</taxon>
        <taxon>Agaricomycetes</taxon>
        <taxon>Agaricomycetidae</taxon>
        <taxon>Boletales</taxon>
        <taxon>Suillineae</taxon>
        <taxon>Suillaceae</taxon>
        <taxon>Suillus</taxon>
    </lineage>
</organism>
<accession>A0A9P6ZVK9</accession>
<name>A0A9P6ZVK9_9AGAM</name>
<dbReference type="OrthoDB" id="77828at2759"/>
<proteinExistence type="predicted"/>
<dbReference type="EMBL" id="JABBWD010000020">
    <property type="protein sequence ID" value="KAG1777580.1"/>
    <property type="molecule type" value="Genomic_DNA"/>
</dbReference>
<gene>
    <name evidence="1" type="ORF">EV702DRAFT_1045322</name>
</gene>
<comment type="caution">
    <text evidence="1">The sequence shown here is derived from an EMBL/GenBank/DDBJ whole genome shotgun (WGS) entry which is preliminary data.</text>
</comment>
<evidence type="ECO:0000313" key="1">
    <source>
        <dbReference type="EMBL" id="KAG1777580.1"/>
    </source>
</evidence>